<dbReference type="EMBL" id="BLLK01000051">
    <property type="protein sequence ID" value="GFH55653.1"/>
    <property type="molecule type" value="Genomic_DNA"/>
</dbReference>
<reference evidence="1 2" key="1">
    <citation type="journal article" date="2021" name="Sci. Rep.">
        <title>The genome of the diatom Chaetoceros tenuissimus carries an ancient integrated fragment of an extant virus.</title>
        <authorList>
            <person name="Hongo Y."/>
            <person name="Kimura K."/>
            <person name="Takaki Y."/>
            <person name="Yoshida Y."/>
            <person name="Baba S."/>
            <person name="Kobayashi G."/>
            <person name="Nagasaki K."/>
            <person name="Hano T."/>
            <person name="Tomaru Y."/>
        </authorList>
    </citation>
    <scope>NUCLEOTIDE SEQUENCE [LARGE SCALE GENOMIC DNA]</scope>
    <source>
        <strain evidence="1 2">NIES-3715</strain>
    </source>
</reference>
<proteinExistence type="predicted"/>
<dbReference type="Proteomes" id="UP001054902">
    <property type="component" value="Unassembled WGS sequence"/>
</dbReference>
<gene>
    <name evidence="1" type="ORF">CTEN210_12129</name>
</gene>
<name>A0AAD3HA71_9STRA</name>
<evidence type="ECO:0000313" key="1">
    <source>
        <dbReference type="EMBL" id="GFH55653.1"/>
    </source>
</evidence>
<comment type="caution">
    <text evidence="1">The sequence shown here is derived from an EMBL/GenBank/DDBJ whole genome shotgun (WGS) entry which is preliminary data.</text>
</comment>
<dbReference type="AlphaFoldDB" id="A0AAD3HA71"/>
<organism evidence="1 2">
    <name type="scientific">Chaetoceros tenuissimus</name>
    <dbReference type="NCBI Taxonomy" id="426638"/>
    <lineage>
        <taxon>Eukaryota</taxon>
        <taxon>Sar</taxon>
        <taxon>Stramenopiles</taxon>
        <taxon>Ochrophyta</taxon>
        <taxon>Bacillariophyta</taxon>
        <taxon>Coscinodiscophyceae</taxon>
        <taxon>Chaetocerotophycidae</taxon>
        <taxon>Chaetocerotales</taxon>
        <taxon>Chaetocerotaceae</taxon>
        <taxon>Chaetoceros</taxon>
    </lineage>
</organism>
<keyword evidence="2" id="KW-1185">Reference proteome</keyword>
<sequence length="167" mass="18612">MEWLPKASQKQEKPASFDCTNEQTCLFMESRYRPPYDPFVPSHSDPGSRDGVGNFTVLSISGNNYFVATDAGSSISNNSSVATLVKQKAHSSIRTTAATTNVKPASPNEREVIAFDHTKNVNEDASLLLENIDNIAWDENLWQREFVLKQQQSLLPDDLSKLNSVFD</sequence>
<accession>A0AAD3HA71</accession>
<protein>
    <submittedName>
        <fullName evidence="1">Uncharacterized protein</fullName>
    </submittedName>
</protein>
<evidence type="ECO:0000313" key="2">
    <source>
        <dbReference type="Proteomes" id="UP001054902"/>
    </source>
</evidence>